<dbReference type="Proteomes" id="UP000199147">
    <property type="component" value="Unassembled WGS sequence"/>
</dbReference>
<evidence type="ECO:0000313" key="3">
    <source>
        <dbReference type="EMBL" id="CRZ18966.1"/>
    </source>
</evidence>
<dbReference type="EMBL" id="CWKH01000003">
    <property type="protein sequence ID" value="CRZ18966.1"/>
    <property type="molecule type" value="Genomic_DNA"/>
</dbReference>
<evidence type="ECO:0000256" key="2">
    <source>
        <dbReference type="SAM" id="SignalP"/>
    </source>
</evidence>
<proteinExistence type="predicted"/>
<gene>
    <name evidence="3" type="ORF">BN2156_05881</name>
</gene>
<accession>A0A0H5RYP4</accession>
<dbReference type="PROSITE" id="PS51257">
    <property type="entry name" value="PROKAR_LIPOPROTEIN"/>
    <property type="match status" value="1"/>
</dbReference>
<reference evidence="4" key="1">
    <citation type="submission" date="2015-07" db="EMBL/GenBank/DDBJ databases">
        <authorList>
            <person name="Urmite Genomes"/>
        </authorList>
    </citation>
    <scope>NUCLEOTIDE SEQUENCE [LARGE SCALE GENOMIC DNA]</scope>
    <source>
        <strain evidence="4">type strain: ATCC 49404</strain>
    </source>
</reference>
<evidence type="ECO:0000256" key="1">
    <source>
        <dbReference type="SAM" id="MobiDB-lite"/>
    </source>
</evidence>
<sequence length="112" mass="11062" precursor="true">MKSRVAAAALTVAGAGCALSVWLGSPVAQATCTTGEEEDVYTTTCTPFLVPNSPSPFSGIPGNPDLPAVNLPGGGGAIPCTGHNAGECIGLAEEDEAEGPRPVPRSTISASP</sequence>
<feature type="region of interest" description="Disordered" evidence="1">
    <location>
        <begin position="92"/>
        <end position="112"/>
    </location>
</feature>
<protein>
    <submittedName>
        <fullName evidence="3">Intersectin-EH binding protein Ibp1</fullName>
    </submittedName>
</protein>
<evidence type="ECO:0000313" key="4">
    <source>
        <dbReference type="Proteomes" id="UP000199147"/>
    </source>
</evidence>
<keyword evidence="2" id="KW-0732">Signal</keyword>
<feature type="signal peptide" evidence="2">
    <location>
        <begin position="1"/>
        <end position="30"/>
    </location>
</feature>
<dbReference type="AlphaFoldDB" id="A0A0H5RYP4"/>
<organism evidence="3 4">
    <name type="scientific">Mycolicibacterium neworleansense</name>
    <dbReference type="NCBI Taxonomy" id="146018"/>
    <lineage>
        <taxon>Bacteria</taxon>
        <taxon>Bacillati</taxon>
        <taxon>Actinomycetota</taxon>
        <taxon>Actinomycetes</taxon>
        <taxon>Mycobacteriales</taxon>
        <taxon>Mycobacteriaceae</taxon>
        <taxon>Mycolicibacterium</taxon>
    </lineage>
</organism>
<name>A0A0H5RYP4_9MYCO</name>
<dbReference type="STRING" id="146018.BN2156_05881"/>
<dbReference type="RefSeq" id="WP_407661759.1">
    <property type="nucleotide sequence ID" value="NZ_CWKH01000003.1"/>
</dbReference>
<keyword evidence="4" id="KW-1185">Reference proteome</keyword>
<feature type="chain" id="PRO_5005224302" evidence="2">
    <location>
        <begin position="31"/>
        <end position="112"/>
    </location>
</feature>